<comment type="similarity">
    <text evidence="1">Belongs to the ROK (NagC/XylR) family.</text>
</comment>
<dbReference type="Pfam" id="PF00480">
    <property type="entry name" value="ROK"/>
    <property type="match status" value="1"/>
</dbReference>
<dbReference type="SUPFAM" id="SSF46785">
    <property type="entry name" value="Winged helix' DNA-binding domain"/>
    <property type="match status" value="1"/>
</dbReference>
<dbReference type="InterPro" id="IPR000600">
    <property type="entry name" value="ROK"/>
</dbReference>
<dbReference type="Gene3D" id="3.30.420.40">
    <property type="match status" value="2"/>
</dbReference>
<sequence>MPSDPGARSRSRSLVLAVVEDHGPLTRSEIVRRTGLARATVARAIADLRGSGRLLEDDAAGEIEGRGRRPGLLHASPDTRVAVGIDLGHRHLTAALGTLRGDVIAEERREVPEDDHPGSLSGSLPDLLRSLLDRAGRAADDVVGTVLGVPAPIMDGRVVDDQILPLWRGIDVPALLGTAVGGPVAVENDANLGVWGEVRGVRPSLRDVIYVKVSSGIGAGIVSGGVLLRGDRGRAGEIGHLSLRTDGRVCRCGNRGCLETVSSVPSMVRDLAQAHAEVGTAEDLRRLLHAGDPPARRVVRDAGEAVGQALAGPVSLLSPRAVVVGGGVVDVGDDFLDGLEIGLSRFVRQEFRSGLDLRHASFGDRNEIIGALWAAIGLRTSTLIGQRGDADAVIA</sequence>
<dbReference type="SUPFAM" id="SSF53067">
    <property type="entry name" value="Actin-like ATPase domain"/>
    <property type="match status" value="1"/>
</dbReference>
<dbReference type="InterPro" id="IPR043129">
    <property type="entry name" value="ATPase_NBD"/>
</dbReference>
<name>A0ABP7XK41_9ACTN</name>
<dbReference type="InterPro" id="IPR036388">
    <property type="entry name" value="WH-like_DNA-bd_sf"/>
</dbReference>
<dbReference type="Proteomes" id="UP001501495">
    <property type="component" value="Unassembled WGS sequence"/>
</dbReference>
<organism evidence="2 3">
    <name type="scientific">Nocardioides fonticola</name>
    <dbReference type="NCBI Taxonomy" id="450363"/>
    <lineage>
        <taxon>Bacteria</taxon>
        <taxon>Bacillati</taxon>
        <taxon>Actinomycetota</taxon>
        <taxon>Actinomycetes</taxon>
        <taxon>Propionibacteriales</taxon>
        <taxon>Nocardioidaceae</taxon>
        <taxon>Nocardioides</taxon>
    </lineage>
</organism>
<comment type="caution">
    <text evidence="2">The sequence shown here is derived from an EMBL/GenBank/DDBJ whole genome shotgun (WGS) entry which is preliminary data.</text>
</comment>
<gene>
    <name evidence="2" type="ORF">GCM10022215_24750</name>
</gene>
<keyword evidence="3" id="KW-1185">Reference proteome</keyword>
<dbReference type="Gene3D" id="1.10.10.10">
    <property type="entry name" value="Winged helix-like DNA-binding domain superfamily/Winged helix DNA-binding domain"/>
    <property type="match status" value="1"/>
</dbReference>
<dbReference type="PROSITE" id="PS01125">
    <property type="entry name" value="ROK"/>
    <property type="match status" value="1"/>
</dbReference>
<evidence type="ECO:0000313" key="2">
    <source>
        <dbReference type="EMBL" id="GAA4120758.1"/>
    </source>
</evidence>
<protein>
    <submittedName>
        <fullName evidence="2">ROK family transcriptional regulator</fullName>
    </submittedName>
</protein>
<dbReference type="PANTHER" id="PTHR18964:SF149">
    <property type="entry name" value="BIFUNCTIONAL UDP-N-ACETYLGLUCOSAMINE 2-EPIMERASE_N-ACETYLMANNOSAMINE KINASE"/>
    <property type="match status" value="1"/>
</dbReference>
<accession>A0ABP7XK41</accession>
<dbReference type="InterPro" id="IPR036390">
    <property type="entry name" value="WH_DNA-bd_sf"/>
</dbReference>
<evidence type="ECO:0000313" key="3">
    <source>
        <dbReference type="Proteomes" id="UP001501495"/>
    </source>
</evidence>
<dbReference type="PANTHER" id="PTHR18964">
    <property type="entry name" value="ROK (REPRESSOR, ORF, KINASE) FAMILY"/>
    <property type="match status" value="1"/>
</dbReference>
<dbReference type="InterPro" id="IPR049874">
    <property type="entry name" value="ROK_cs"/>
</dbReference>
<dbReference type="EMBL" id="BAAAZH010000017">
    <property type="protein sequence ID" value="GAA4120758.1"/>
    <property type="molecule type" value="Genomic_DNA"/>
</dbReference>
<reference evidence="3" key="1">
    <citation type="journal article" date="2019" name="Int. J. Syst. Evol. Microbiol.">
        <title>The Global Catalogue of Microorganisms (GCM) 10K type strain sequencing project: providing services to taxonomists for standard genome sequencing and annotation.</title>
        <authorList>
            <consortium name="The Broad Institute Genomics Platform"/>
            <consortium name="The Broad Institute Genome Sequencing Center for Infectious Disease"/>
            <person name="Wu L."/>
            <person name="Ma J."/>
        </authorList>
    </citation>
    <scope>NUCLEOTIDE SEQUENCE [LARGE SCALE GENOMIC DNA]</scope>
    <source>
        <strain evidence="3">JCM 16703</strain>
    </source>
</reference>
<proteinExistence type="inferred from homology"/>
<evidence type="ECO:0000256" key="1">
    <source>
        <dbReference type="ARBA" id="ARBA00006479"/>
    </source>
</evidence>
<dbReference type="RefSeq" id="WP_344733713.1">
    <property type="nucleotide sequence ID" value="NZ_BAAAZH010000017.1"/>
</dbReference>